<dbReference type="AlphaFoldDB" id="A0A1Q8I0K1"/>
<keyword evidence="4" id="KW-0804">Transcription</keyword>
<reference evidence="8 9" key="1">
    <citation type="submission" date="2016-12" db="EMBL/GenBank/DDBJ databases">
        <title>Genomic comparison of strains in the 'Actinomyces naeslundii' group.</title>
        <authorList>
            <person name="Mughal S.R."/>
            <person name="Do T."/>
            <person name="Gilbert S.C."/>
            <person name="Witherden E.A."/>
            <person name="Didelot X."/>
            <person name="Beighton D."/>
        </authorList>
    </citation>
    <scope>NUCLEOTIDE SEQUENCE [LARGE SCALE GENOMIC DNA]</scope>
    <source>
        <strain evidence="8 9">S64C</strain>
    </source>
</reference>
<dbReference type="SMART" id="SM00448">
    <property type="entry name" value="REC"/>
    <property type="match status" value="1"/>
</dbReference>
<dbReference type="PANTHER" id="PTHR43214:SF24">
    <property type="entry name" value="TRANSCRIPTIONAL REGULATORY PROTEIN NARL-RELATED"/>
    <property type="match status" value="1"/>
</dbReference>
<dbReference type="GO" id="GO:0000160">
    <property type="term" value="P:phosphorelay signal transduction system"/>
    <property type="evidence" value="ECO:0007669"/>
    <property type="project" value="InterPro"/>
</dbReference>
<dbReference type="RefSeq" id="WP_075249314.1">
    <property type="nucleotide sequence ID" value="NZ_MSGO01000032.1"/>
</dbReference>
<sequence>MIRLGLADDEPLFTMGLATLLGAQPDMEIIWRAADGKHALARNAADPADVLLLDVRMPGLSGPAATGELMARGAAGRVVILTTSDTDDSVMDAIEAGASGLLLKSTPPQELIAAIRAVHDGSSVISPGSTRRLLAATHAESVSGARAGAGTGRHRAEEPLEAVRGAEASRQVAGLTRREREILALIALGLSDQEICDRKWLSMPTVKTHVSRLLSTTGRRDRVHLVLLALRGGVIDSADLLGGD</sequence>
<dbReference type="Pfam" id="PF00196">
    <property type="entry name" value="GerE"/>
    <property type="match status" value="1"/>
</dbReference>
<dbReference type="CDD" id="cd17535">
    <property type="entry name" value="REC_NarL-like"/>
    <property type="match status" value="1"/>
</dbReference>
<dbReference type="Pfam" id="PF00072">
    <property type="entry name" value="Response_reg"/>
    <property type="match status" value="1"/>
</dbReference>
<dbReference type="SUPFAM" id="SSF52172">
    <property type="entry name" value="CheY-like"/>
    <property type="match status" value="1"/>
</dbReference>
<dbReference type="InterPro" id="IPR058245">
    <property type="entry name" value="NreC/VraR/RcsB-like_REC"/>
</dbReference>
<dbReference type="CDD" id="cd06170">
    <property type="entry name" value="LuxR_C_like"/>
    <property type="match status" value="1"/>
</dbReference>
<dbReference type="Proteomes" id="UP000185736">
    <property type="component" value="Unassembled WGS sequence"/>
</dbReference>
<evidence type="ECO:0000313" key="8">
    <source>
        <dbReference type="EMBL" id="OLL14646.1"/>
    </source>
</evidence>
<dbReference type="InterPro" id="IPR001789">
    <property type="entry name" value="Sig_transdc_resp-reg_receiver"/>
</dbReference>
<evidence type="ECO:0000259" key="7">
    <source>
        <dbReference type="PROSITE" id="PS50110"/>
    </source>
</evidence>
<evidence type="ECO:0000256" key="5">
    <source>
        <dbReference type="PROSITE-ProRule" id="PRU00169"/>
    </source>
</evidence>
<evidence type="ECO:0000256" key="3">
    <source>
        <dbReference type="ARBA" id="ARBA00023125"/>
    </source>
</evidence>
<evidence type="ECO:0000256" key="4">
    <source>
        <dbReference type="ARBA" id="ARBA00023163"/>
    </source>
</evidence>
<accession>A0A1Q8I0K1</accession>
<evidence type="ECO:0000259" key="6">
    <source>
        <dbReference type="PROSITE" id="PS50043"/>
    </source>
</evidence>
<feature type="modified residue" description="4-aspartylphosphate" evidence="5">
    <location>
        <position position="54"/>
    </location>
</feature>
<feature type="domain" description="HTH luxR-type" evidence="6">
    <location>
        <begin position="168"/>
        <end position="233"/>
    </location>
</feature>
<dbReference type="PANTHER" id="PTHR43214">
    <property type="entry name" value="TWO-COMPONENT RESPONSE REGULATOR"/>
    <property type="match status" value="1"/>
</dbReference>
<proteinExistence type="predicted"/>
<gene>
    <name evidence="8" type="ORF">BKH32_07230</name>
</gene>
<keyword evidence="3 8" id="KW-0238">DNA-binding</keyword>
<name>A0A1Q8I0K1_9ACTO</name>
<evidence type="ECO:0000256" key="2">
    <source>
        <dbReference type="ARBA" id="ARBA00023015"/>
    </source>
</evidence>
<dbReference type="InterPro" id="IPR000792">
    <property type="entry name" value="Tscrpt_reg_LuxR_C"/>
</dbReference>
<organism evidence="8 9">
    <name type="scientific">Actinomyces oris</name>
    <dbReference type="NCBI Taxonomy" id="544580"/>
    <lineage>
        <taxon>Bacteria</taxon>
        <taxon>Bacillati</taxon>
        <taxon>Actinomycetota</taxon>
        <taxon>Actinomycetes</taxon>
        <taxon>Actinomycetales</taxon>
        <taxon>Actinomycetaceae</taxon>
        <taxon>Actinomyces</taxon>
    </lineage>
</organism>
<dbReference type="PROSITE" id="PS50110">
    <property type="entry name" value="RESPONSE_REGULATORY"/>
    <property type="match status" value="1"/>
</dbReference>
<feature type="domain" description="Response regulatory" evidence="7">
    <location>
        <begin position="3"/>
        <end position="119"/>
    </location>
</feature>
<evidence type="ECO:0000313" key="9">
    <source>
        <dbReference type="Proteomes" id="UP000185736"/>
    </source>
</evidence>
<dbReference type="PRINTS" id="PR00038">
    <property type="entry name" value="HTHLUXR"/>
</dbReference>
<dbReference type="EMBL" id="MSGO01000032">
    <property type="protein sequence ID" value="OLL14646.1"/>
    <property type="molecule type" value="Genomic_DNA"/>
</dbReference>
<dbReference type="GO" id="GO:0006355">
    <property type="term" value="P:regulation of DNA-templated transcription"/>
    <property type="evidence" value="ECO:0007669"/>
    <property type="project" value="InterPro"/>
</dbReference>
<dbReference type="GO" id="GO:0003677">
    <property type="term" value="F:DNA binding"/>
    <property type="evidence" value="ECO:0007669"/>
    <property type="project" value="UniProtKB-KW"/>
</dbReference>
<keyword evidence="1 5" id="KW-0597">Phosphoprotein</keyword>
<evidence type="ECO:0000256" key="1">
    <source>
        <dbReference type="ARBA" id="ARBA00022553"/>
    </source>
</evidence>
<protein>
    <submittedName>
        <fullName evidence="8">DNA-binding response regulator</fullName>
    </submittedName>
</protein>
<comment type="caution">
    <text evidence="8">The sequence shown here is derived from an EMBL/GenBank/DDBJ whole genome shotgun (WGS) entry which is preliminary data.</text>
</comment>
<dbReference type="SUPFAM" id="SSF46894">
    <property type="entry name" value="C-terminal effector domain of the bipartite response regulators"/>
    <property type="match status" value="1"/>
</dbReference>
<dbReference type="Gene3D" id="3.40.50.2300">
    <property type="match status" value="1"/>
</dbReference>
<dbReference type="PROSITE" id="PS50043">
    <property type="entry name" value="HTH_LUXR_2"/>
    <property type="match status" value="1"/>
</dbReference>
<dbReference type="InterPro" id="IPR011006">
    <property type="entry name" value="CheY-like_superfamily"/>
</dbReference>
<dbReference type="InterPro" id="IPR039420">
    <property type="entry name" value="WalR-like"/>
</dbReference>
<dbReference type="InterPro" id="IPR016032">
    <property type="entry name" value="Sig_transdc_resp-reg_C-effctor"/>
</dbReference>
<keyword evidence="2" id="KW-0805">Transcription regulation</keyword>
<dbReference type="SMART" id="SM00421">
    <property type="entry name" value="HTH_LUXR"/>
    <property type="match status" value="1"/>
</dbReference>